<name>A0ACC0JX92_CHOFU</name>
<sequence length="188" mass="21700">MATESYGVINDIAQVFRPYVQNIYQDLKLGLCKTKVDVERISGSAEGAESQFRLVLPYCSKKLKWEVIFDASTPWFAPDFRFDDESFLNNLDEDFLEEKIPSLLKWNENDPTSLSGVISEMLGLYKIHQIRKLNEDESSRAYFEYSALLGDALTSEKDIEVWVGSHVVEFLIRLNVDTSRLPELFNER</sequence>
<proteinExistence type="predicted"/>
<protein>
    <submittedName>
        <fullName evidence="1">Uncharacterized protein</fullName>
    </submittedName>
</protein>
<dbReference type="EMBL" id="CM046112">
    <property type="protein sequence ID" value="KAI8428605.1"/>
    <property type="molecule type" value="Genomic_DNA"/>
</dbReference>
<evidence type="ECO:0000313" key="1">
    <source>
        <dbReference type="EMBL" id="KAI8428605.1"/>
    </source>
</evidence>
<comment type="caution">
    <text evidence="1">The sequence shown here is derived from an EMBL/GenBank/DDBJ whole genome shotgun (WGS) entry which is preliminary data.</text>
</comment>
<evidence type="ECO:0000313" key="2">
    <source>
        <dbReference type="Proteomes" id="UP001064048"/>
    </source>
</evidence>
<dbReference type="Proteomes" id="UP001064048">
    <property type="component" value="Chromosome 12"/>
</dbReference>
<keyword evidence="2" id="KW-1185">Reference proteome</keyword>
<organism evidence="1 2">
    <name type="scientific">Choristoneura fumiferana</name>
    <name type="common">Spruce budworm moth</name>
    <name type="synonym">Archips fumiferana</name>
    <dbReference type="NCBI Taxonomy" id="7141"/>
    <lineage>
        <taxon>Eukaryota</taxon>
        <taxon>Metazoa</taxon>
        <taxon>Ecdysozoa</taxon>
        <taxon>Arthropoda</taxon>
        <taxon>Hexapoda</taxon>
        <taxon>Insecta</taxon>
        <taxon>Pterygota</taxon>
        <taxon>Neoptera</taxon>
        <taxon>Endopterygota</taxon>
        <taxon>Lepidoptera</taxon>
        <taxon>Glossata</taxon>
        <taxon>Ditrysia</taxon>
        <taxon>Tortricoidea</taxon>
        <taxon>Tortricidae</taxon>
        <taxon>Tortricinae</taxon>
        <taxon>Choristoneura</taxon>
    </lineage>
</organism>
<gene>
    <name evidence="1" type="ORF">MSG28_007342</name>
</gene>
<reference evidence="1 2" key="1">
    <citation type="journal article" date="2022" name="Genome Biol. Evol.">
        <title>The Spruce Budworm Genome: Reconstructing the Evolutionary History of Antifreeze Proteins.</title>
        <authorList>
            <person name="Beliveau C."/>
            <person name="Gagne P."/>
            <person name="Picq S."/>
            <person name="Vernygora O."/>
            <person name="Keeling C.I."/>
            <person name="Pinkney K."/>
            <person name="Doucet D."/>
            <person name="Wen F."/>
            <person name="Johnston J.S."/>
            <person name="Maaroufi H."/>
            <person name="Boyle B."/>
            <person name="Laroche J."/>
            <person name="Dewar K."/>
            <person name="Juretic N."/>
            <person name="Blackburn G."/>
            <person name="Nisole A."/>
            <person name="Brunet B."/>
            <person name="Brandao M."/>
            <person name="Lumley L."/>
            <person name="Duan J."/>
            <person name="Quan G."/>
            <person name="Lucarotti C.J."/>
            <person name="Roe A.D."/>
            <person name="Sperling F.A.H."/>
            <person name="Levesque R.C."/>
            <person name="Cusson M."/>
        </authorList>
    </citation>
    <scope>NUCLEOTIDE SEQUENCE [LARGE SCALE GENOMIC DNA]</scope>
    <source>
        <strain evidence="1">Glfc:IPQL:Cfum</strain>
    </source>
</reference>
<accession>A0ACC0JX92</accession>